<dbReference type="Proteomes" id="UP001272773">
    <property type="component" value="Unassembled WGS sequence"/>
</dbReference>
<evidence type="ECO:0000313" key="1">
    <source>
        <dbReference type="EMBL" id="MDX6018164.1"/>
    </source>
</evidence>
<accession>A0ABU4QFF3</accession>
<evidence type="ECO:0008006" key="3">
    <source>
        <dbReference type="Google" id="ProtNLM"/>
    </source>
</evidence>
<dbReference type="GeneID" id="88625416"/>
<reference evidence="1 2" key="1">
    <citation type="submission" date="2023-11" db="EMBL/GenBank/DDBJ databases">
        <title>MicrobeMod: A computational toolkit for identifying prokaryotic methylation and restriction-modification with nanopore sequencing.</title>
        <authorList>
            <person name="Crits-Christoph A."/>
            <person name="Kang S.C."/>
            <person name="Lee H."/>
            <person name="Ostrov N."/>
        </authorList>
    </citation>
    <scope>NUCLEOTIDE SEQUENCE [LARGE SCALE GENOMIC DNA]</scope>
    <source>
        <strain evidence="1 2">ATCC BAA-2732</strain>
    </source>
</reference>
<evidence type="ECO:0000313" key="2">
    <source>
        <dbReference type="Proteomes" id="UP001272773"/>
    </source>
</evidence>
<organism evidence="1 2">
    <name type="scientific">Shewanella indica</name>
    <dbReference type="NCBI Taxonomy" id="768528"/>
    <lineage>
        <taxon>Bacteria</taxon>
        <taxon>Pseudomonadati</taxon>
        <taxon>Pseudomonadota</taxon>
        <taxon>Gammaproteobacteria</taxon>
        <taxon>Alteromonadales</taxon>
        <taxon>Shewanellaceae</taxon>
        <taxon>Shewanella</taxon>
    </lineage>
</organism>
<dbReference type="EMBL" id="JAWXXR010000001">
    <property type="protein sequence ID" value="MDX6018164.1"/>
    <property type="molecule type" value="Genomic_DNA"/>
</dbReference>
<sequence length="187" mass="21031">MKLNKAFVLPILSTLVACSPNYNEDVITKADMIINAEALIIKINQYNIKEISYLSEETIVLNGVVINPITKTFGKSPDGGFMMTYTQKAAENKIEKWSQVLSMTQPNITLSQENLNEILVDMAEIGVTDVFNDTKYNTVRIQWGNSVMLGINGLVFGESMNIEAFQEHAQFDIFKKVSDGVYFFQLL</sequence>
<name>A0ABU4QFF3_9GAMM</name>
<gene>
    <name evidence="1" type="ORF">SIL79_17870</name>
</gene>
<protein>
    <recommendedName>
        <fullName evidence="3">Lipoprotein</fullName>
    </recommendedName>
</protein>
<dbReference type="PROSITE" id="PS51257">
    <property type="entry name" value="PROKAR_LIPOPROTEIN"/>
    <property type="match status" value="1"/>
</dbReference>
<keyword evidence="2" id="KW-1185">Reference proteome</keyword>
<dbReference type="RefSeq" id="WP_144361298.1">
    <property type="nucleotide sequence ID" value="NZ_JAWXXR010000001.1"/>
</dbReference>
<comment type="caution">
    <text evidence="1">The sequence shown here is derived from an EMBL/GenBank/DDBJ whole genome shotgun (WGS) entry which is preliminary data.</text>
</comment>
<proteinExistence type="predicted"/>